<evidence type="ECO:0000313" key="1">
    <source>
        <dbReference type="EMBL" id="AJG21430.1"/>
    </source>
</evidence>
<accession>A0A0C4YF92</accession>
<dbReference type="KEGG" id="cbw:RR42_m4082"/>
<dbReference type="AlphaFoldDB" id="A0A0C4YF92"/>
<dbReference type="STRING" id="68895.RR42_m4082"/>
<gene>
    <name evidence="1" type="ORF">RR42_m4082</name>
</gene>
<dbReference type="Proteomes" id="UP000031843">
    <property type="component" value="Chromosome main"/>
</dbReference>
<sequence length="110" mass="12218">MDSVEGRGLERHGILGGRQISVRKLKRAIRRRIRRAIALPDPLRRMTPLSSIPERLQGGFHLPETQALRAPSVGTLTKAVDGIDQWRVPLSRVRRASCACCKPIQPVHGA</sequence>
<name>A0A0C4YF92_9BURK</name>
<keyword evidence="2" id="KW-1185">Reference proteome</keyword>
<protein>
    <submittedName>
        <fullName evidence="1">Uncharacterized protein</fullName>
    </submittedName>
</protein>
<dbReference type="EMBL" id="CP010536">
    <property type="protein sequence ID" value="AJG21430.1"/>
    <property type="molecule type" value="Genomic_DNA"/>
</dbReference>
<organism evidence="1 2">
    <name type="scientific">Cupriavidus basilensis</name>
    <dbReference type="NCBI Taxonomy" id="68895"/>
    <lineage>
        <taxon>Bacteria</taxon>
        <taxon>Pseudomonadati</taxon>
        <taxon>Pseudomonadota</taxon>
        <taxon>Betaproteobacteria</taxon>
        <taxon>Burkholderiales</taxon>
        <taxon>Burkholderiaceae</taxon>
        <taxon>Cupriavidus</taxon>
    </lineage>
</organism>
<evidence type="ECO:0000313" key="2">
    <source>
        <dbReference type="Proteomes" id="UP000031843"/>
    </source>
</evidence>
<reference evidence="1 2" key="1">
    <citation type="journal article" date="2015" name="Genome Announc.">
        <title>Complete Genome Sequence of Cupriavidus basilensis 4G11, Isolated from the Oak Ridge Field Research Center Site.</title>
        <authorList>
            <person name="Ray J."/>
            <person name="Waters R.J."/>
            <person name="Skerker J.M."/>
            <person name="Kuehl J.V."/>
            <person name="Price M.N."/>
            <person name="Huang J."/>
            <person name="Chakraborty R."/>
            <person name="Arkin A.P."/>
            <person name="Deutschbauer A."/>
        </authorList>
    </citation>
    <scope>NUCLEOTIDE SEQUENCE [LARGE SCALE GENOMIC DNA]</scope>
    <source>
        <strain evidence="1">4G11</strain>
    </source>
</reference>
<proteinExistence type="predicted"/>